<keyword evidence="1" id="KW-1133">Transmembrane helix</keyword>
<protein>
    <submittedName>
        <fullName evidence="2">Uncharacterized protein</fullName>
    </submittedName>
</protein>
<dbReference type="AlphaFoldDB" id="A0AAV2EPV7"/>
<evidence type="ECO:0000256" key="1">
    <source>
        <dbReference type="SAM" id="Phobius"/>
    </source>
</evidence>
<dbReference type="EMBL" id="OZ034818">
    <property type="protein sequence ID" value="CAL1387747.1"/>
    <property type="molecule type" value="Genomic_DNA"/>
</dbReference>
<proteinExistence type="predicted"/>
<name>A0AAV2EPV7_9ROSI</name>
<organism evidence="2 3">
    <name type="scientific">Linum trigynum</name>
    <dbReference type="NCBI Taxonomy" id="586398"/>
    <lineage>
        <taxon>Eukaryota</taxon>
        <taxon>Viridiplantae</taxon>
        <taxon>Streptophyta</taxon>
        <taxon>Embryophyta</taxon>
        <taxon>Tracheophyta</taxon>
        <taxon>Spermatophyta</taxon>
        <taxon>Magnoliopsida</taxon>
        <taxon>eudicotyledons</taxon>
        <taxon>Gunneridae</taxon>
        <taxon>Pentapetalae</taxon>
        <taxon>rosids</taxon>
        <taxon>fabids</taxon>
        <taxon>Malpighiales</taxon>
        <taxon>Linaceae</taxon>
        <taxon>Linum</taxon>
    </lineage>
</organism>
<keyword evidence="1" id="KW-0812">Transmembrane</keyword>
<feature type="transmembrane region" description="Helical" evidence="1">
    <location>
        <begin position="31"/>
        <end position="54"/>
    </location>
</feature>
<dbReference type="Proteomes" id="UP001497516">
    <property type="component" value="Chromosome 5"/>
</dbReference>
<gene>
    <name evidence="2" type="ORF">LTRI10_LOCUS28711</name>
</gene>
<accession>A0AAV2EPV7</accession>
<sequence length="127" mass="13976">MAVAIFDSQLLGEIGVISSQMTDKFLLPFPFIFLSISSSFAFIYLVTLSIDFRITRNLSYKFFRSSLPSLNSEHNRGSHQASTPHLQSGKKILPLHITESKADVDAMEGLFSALALADTSTSAEDQT</sequence>
<keyword evidence="1" id="KW-0472">Membrane</keyword>
<reference evidence="2 3" key="1">
    <citation type="submission" date="2024-04" db="EMBL/GenBank/DDBJ databases">
        <authorList>
            <person name="Fracassetti M."/>
        </authorList>
    </citation>
    <scope>NUCLEOTIDE SEQUENCE [LARGE SCALE GENOMIC DNA]</scope>
</reference>
<evidence type="ECO:0000313" key="3">
    <source>
        <dbReference type="Proteomes" id="UP001497516"/>
    </source>
</evidence>
<evidence type="ECO:0000313" key="2">
    <source>
        <dbReference type="EMBL" id="CAL1387747.1"/>
    </source>
</evidence>
<keyword evidence="3" id="KW-1185">Reference proteome</keyword>